<reference evidence="1 2" key="1">
    <citation type="submission" date="2020-03" db="EMBL/GenBank/DDBJ databases">
        <title>Genomic Encyclopedia of Type Strains, Phase IV (KMG-IV): sequencing the most valuable type-strain genomes for metagenomic binning, comparative biology and taxonomic classification.</title>
        <authorList>
            <person name="Goeker M."/>
        </authorList>
    </citation>
    <scope>NUCLEOTIDE SEQUENCE [LARGE SCALE GENOMIC DNA]</scope>
    <source>
        <strain evidence="1 2">DSM 102865</strain>
    </source>
</reference>
<evidence type="ECO:0000313" key="2">
    <source>
        <dbReference type="Proteomes" id="UP001179181"/>
    </source>
</evidence>
<sequence>MTNFLNAKWENLIMANYSIGPEILLPYLPKGTELDYHDGKTFVSLVGFLFRDTRIFGLPIPFLGTFEEINLRFYVTRKVGSEVRRGVVFVNETVPNRFVAWVANYLYKEHYVAVPTTHDWTVNENVKRVKYQWINDKEWKSIYAEAQAINKPLIVGSEEEFIFEHYYGYTRVDERTSEEYAVQHPRWNVNDVTSYQIDCNFETMYGKDFAFLNNVKPDSVFLAEGSTVSVKWKRNRFV</sequence>
<dbReference type="EMBL" id="JAASQJ010000003">
    <property type="protein sequence ID" value="NIJ54445.1"/>
    <property type="molecule type" value="Genomic_DNA"/>
</dbReference>
<organism evidence="1 2">
    <name type="scientific">Dyadobacter arcticus</name>
    <dbReference type="NCBI Taxonomy" id="1078754"/>
    <lineage>
        <taxon>Bacteria</taxon>
        <taxon>Pseudomonadati</taxon>
        <taxon>Bacteroidota</taxon>
        <taxon>Cytophagia</taxon>
        <taxon>Cytophagales</taxon>
        <taxon>Spirosomataceae</taxon>
        <taxon>Dyadobacter</taxon>
    </lineage>
</organism>
<keyword evidence="2" id="KW-1185">Reference proteome</keyword>
<comment type="caution">
    <text evidence="1">The sequence shown here is derived from an EMBL/GenBank/DDBJ whole genome shotgun (WGS) entry which is preliminary data.</text>
</comment>
<dbReference type="PANTHER" id="PTHR39186">
    <property type="entry name" value="DUF2071 FAMILY PROTEIN"/>
    <property type="match status" value="1"/>
</dbReference>
<evidence type="ECO:0000313" key="1">
    <source>
        <dbReference type="EMBL" id="NIJ54445.1"/>
    </source>
</evidence>
<dbReference type="InterPro" id="IPR018644">
    <property type="entry name" value="DUF2071"/>
</dbReference>
<proteinExistence type="predicted"/>
<name>A0ABX0US31_9BACT</name>
<dbReference type="RefSeq" id="WP_167272634.1">
    <property type="nucleotide sequence ID" value="NZ_JAASQJ010000003.1"/>
</dbReference>
<protein>
    <recommendedName>
        <fullName evidence="3">DUF2071 domain-containing protein</fullName>
    </recommendedName>
</protein>
<accession>A0ABX0US31</accession>
<dbReference type="Proteomes" id="UP001179181">
    <property type="component" value="Unassembled WGS sequence"/>
</dbReference>
<evidence type="ECO:0008006" key="3">
    <source>
        <dbReference type="Google" id="ProtNLM"/>
    </source>
</evidence>
<gene>
    <name evidence="1" type="ORF">FHS68_003627</name>
</gene>
<dbReference type="PANTHER" id="PTHR39186:SF1">
    <property type="entry name" value="DUF2071 DOMAIN-CONTAINING PROTEIN"/>
    <property type="match status" value="1"/>
</dbReference>
<dbReference type="Pfam" id="PF09844">
    <property type="entry name" value="DUF2071"/>
    <property type="match status" value="1"/>
</dbReference>